<accession>A0ABU7CCA1</accession>
<proteinExistence type="predicted"/>
<organism evidence="1 2">
    <name type="scientific">Ataeniobius toweri</name>
    <dbReference type="NCBI Taxonomy" id="208326"/>
    <lineage>
        <taxon>Eukaryota</taxon>
        <taxon>Metazoa</taxon>
        <taxon>Chordata</taxon>
        <taxon>Craniata</taxon>
        <taxon>Vertebrata</taxon>
        <taxon>Euteleostomi</taxon>
        <taxon>Actinopterygii</taxon>
        <taxon>Neopterygii</taxon>
        <taxon>Teleostei</taxon>
        <taxon>Neoteleostei</taxon>
        <taxon>Acanthomorphata</taxon>
        <taxon>Ovalentaria</taxon>
        <taxon>Atherinomorphae</taxon>
        <taxon>Cyprinodontiformes</taxon>
        <taxon>Goodeidae</taxon>
        <taxon>Ataeniobius</taxon>
    </lineage>
</organism>
<keyword evidence="2" id="KW-1185">Reference proteome</keyword>
<evidence type="ECO:0000313" key="2">
    <source>
        <dbReference type="Proteomes" id="UP001345963"/>
    </source>
</evidence>
<dbReference type="Proteomes" id="UP001345963">
    <property type="component" value="Unassembled WGS sequence"/>
</dbReference>
<dbReference type="EMBL" id="JAHUTI010083595">
    <property type="protein sequence ID" value="MED6259420.1"/>
    <property type="molecule type" value="Genomic_DNA"/>
</dbReference>
<comment type="caution">
    <text evidence="1">The sequence shown here is derived from an EMBL/GenBank/DDBJ whole genome shotgun (WGS) entry which is preliminary data.</text>
</comment>
<protein>
    <submittedName>
        <fullName evidence="1">Uncharacterized protein</fullName>
    </submittedName>
</protein>
<evidence type="ECO:0000313" key="1">
    <source>
        <dbReference type="EMBL" id="MED6259420.1"/>
    </source>
</evidence>
<gene>
    <name evidence="1" type="ORF">ATANTOWER_022502</name>
</gene>
<name>A0ABU7CCA1_9TELE</name>
<sequence>MLHFICISILGQNFQVLRRKKSRRVWRSFTDTNVKIQWCCSMYTTSDFQVENKAKVCNMSFPDPFKNPFKCCFPSALKVKAWMWERHQALWELWENQWDLLMLFWYHFTKRLPL</sequence>
<reference evidence="1 2" key="1">
    <citation type="submission" date="2021-07" db="EMBL/GenBank/DDBJ databases">
        <authorList>
            <person name="Palmer J.M."/>
        </authorList>
    </citation>
    <scope>NUCLEOTIDE SEQUENCE [LARGE SCALE GENOMIC DNA]</scope>
    <source>
        <strain evidence="1 2">AT_MEX2019</strain>
        <tissue evidence="1">Muscle</tissue>
    </source>
</reference>